<protein>
    <submittedName>
        <fullName evidence="1">Gp015</fullName>
    </submittedName>
</protein>
<dbReference type="InterPro" id="IPR055635">
    <property type="entry name" value="DUF7211"/>
</dbReference>
<dbReference type="RefSeq" id="YP_009017629.1">
    <property type="nucleotide sequence ID" value="NC_023735.1"/>
</dbReference>
<evidence type="ECO:0000313" key="1">
    <source>
        <dbReference type="EMBL" id="ADD80906.1"/>
    </source>
</evidence>
<proteinExistence type="predicted"/>
<keyword evidence="2" id="KW-1185">Reference proteome</keyword>
<dbReference type="EMBL" id="GU580941">
    <property type="protein sequence ID" value="ADD80906.1"/>
    <property type="molecule type" value="Genomic_DNA"/>
</dbReference>
<evidence type="ECO:0000313" key="2">
    <source>
        <dbReference type="Proteomes" id="UP000002347"/>
    </source>
</evidence>
<accession>D4P7C6</accession>
<gene>
    <name evidence="1" type="ORF">Pepy6gene015</name>
</gene>
<reference evidence="1 2" key="1">
    <citation type="journal article" date="2011" name="Appl. Environ. Microbiol.">
        <title>Genomic and functional analyses of Rhodococcus equi phages ReqiPepy6, ReqiPoco6, ReqiPine5, and ReqiDocB7.</title>
        <authorList>
            <person name="Summer E.J."/>
            <person name="Liu M."/>
            <person name="Gill J.J."/>
            <person name="Grant M."/>
            <person name="Chan-Cortes T.N."/>
            <person name="Ferguson L."/>
            <person name="Janes C."/>
            <person name="Lange K."/>
            <person name="Bertoli M."/>
            <person name="Moore C."/>
            <person name="Orchard R.C."/>
            <person name="Cohen N."/>
            <person name="Young R."/>
        </authorList>
    </citation>
    <scope>NUCLEOTIDE SEQUENCE [LARGE SCALE GENOMIC DNA]</scope>
</reference>
<dbReference type="KEGG" id="vg:18565592"/>
<sequence length="129" mass="13794">MATFDTEDFLAHYGVKGMKWGVTRAAPEVRVARKAARKQARRDLDTVMAVNEIKRREAASTMTSGKKFLSDMGAVGSAYTGTSISRAAGYSRGQAKVISILGGGPLYGPLTAGVAAELKIRKDVRSSIR</sequence>
<dbReference type="OrthoDB" id="40027at10239"/>
<dbReference type="Pfam" id="PF23847">
    <property type="entry name" value="DUF7211"/>
    <property type="match status" value="1"/>
</dbReference>
<organism evidence="1 2">
    <name type="scientific">Rhodococcus phage ReqiPepy6</name>
    <dbReference type="NCBI Taxonomy" id="691965"/>
    <lineage>
        <taxon>Viruses</taxon>
        <taxon>Duplodnaviria</taxon>
        <taxon>Heunggongvirae</taxon>
        <taxon>Uroviricota</taxon>
        <taxon>Caudoviricetes</taxon>
        <taxon>Pepyhexavirus</taxon>
        <taxon>Pepyhexavirus pepy6</taxon>
    </lineage>
</organism>
<dbReference type="GeneID" id="18565592"/>
<name>D4P7C6_9CAUD</name>
<dbReference type="Proteomes" id="UP000002347">
    <property type="component" value="Segment"/>
</dbReference>